<proteinExistence type="predicted"/>
<dbReference type="EMBL" id="JANBVN010000299">
    <property type="protein sequence ID" value="KAJ9129861.1"/>
    <property type="molecule type" value="Genomic_DNA"/>
</dbReference>
<dbReference type="AlphaFoldDB" id="A0AA38VFY6"/>
<evidence type="ECO:0000313" key="1">
    <source>
        <dbReference type="EMBL" id="KAJ9129861.1"/>
    </source>
</evidence>
<reference evidence="1" key="1">
    <citation type="submission" date="2022-07" db="EMBL/GenBank/DDBJ databases">
        <title>Fungi with potential for degradation of polypropylene.</title>
        <authorList>
            <person name="Gostincar C."/>
        </authorList>
    </citation>
    <scope>NUCLEOTIDE SEQUENCE</scope>
    <source>
        <strain evidence="1">EXF-13287</strain>
    </source>
</reference>
<comment type="caution">
    <text evidence="1">The sequence shown here is derived from an EMBL/GenBank/DDBJ whole genome shotgun (WGS) entry which is preliminary data.</text>
</comment>
<sequence>SSTLVSTATCLARMLNPSTNPSFIHRTIPSLPASTTTLLSSLTSQKQSLSALRQETLSLLTTTLLPLRARALDLLIRALESKHSNLARNLELRAAEIALSAAKQEAQAMALLGAVGRGVYRPEVVEALGRYAGHLRDGKGRLREEIRGLEGELGRYGVDVVEGEGDGGKERAMREMARVYRDMFRQVEEVRGDLERLGRA</sequence>
<protein>
    <submittedName>
        <fullName evidence="1">Uncharacterized protein</fullName>
    </submittedName>
</protein>
<organism evidence="1 2">
    <name type="scientific">Coniochaeta hoffmannii</name>
    <dbReference type="NCBI Taxonomy" id="91930"/>
    <lineage>
        <taxon>Eukaryota</taxon>
        <taxon>Fungi</taxon>
        <taxon>Dikarya</taxon>
        <taxon>Ascomycota</taxon>
        <taxon>Pezizomycotina</taxon>
        <taxon>Sordariomycetes</taxon>
        <taxon>Sordariomycetidae</taxon>
        <taxon>Coniochaetales</taxon>
        <taxon>Coniochaetaceae</taxon>
        <taxon>Coniochaeta</taxon>
    </lineage>
</organism>
<feature type="non-terminal residue" evidence="1">
    <location>
        <position position="1"/>
    </location>
</feature>
<accession>A0AA38VFY6</accession>
<dbReference type="Proteomes" id="UP001174691">
    <property type="component" value="Unassembled WGS sequence"/>
</dbReference>
<evidence type="ECO:0000313" key="2">
    <source>
        <dbReference type="Proteomes" id="UP001174691"/>
    </source>
</evidence>
<name>A0AA38VFY6_9PEZI</name>
<keyword evidence="2" id="KW-1185">Reference proteome</keyword>
<gene>
    <name evidence="1" type="ORF">NKR19_g10150</name>
</gene>